<proteinExistence type="predicted"/>
<accession>E9DIW3</accession>
<dbReference type="HOGENOM" id="CLU_2333485_0_0_1"/>
<gene>
    <name evidence="2" type="ORF">CPSG_09756</name>
</gene>
<dbReference type="AlphaFoldDB" id="E9DIW3"/>
<organism evidence="3">
    <name type="scientific">Coccidioides posadasii (strain RMSCC 757 / Silveira)</name>
    <name type="common">Valley fever fungus</name>
    <dbReference type="NCBI Taxonomy" id="443226"/>
    <lineage>
        <taxon>Eukaryota</taxon>
        <taxon>Fungi</taxon>
        <taxon>Dikarya</taxon>
        <taxon>Ascomycota</taxon>
        <taxon>Pezizomycotina</taxon>
        <taxon>Eurotiomycetes</taxon>
        <taxon>Eurotiomycetidae</taxon>
        <taxon>Onygenales</taxon>
        <taxon>Onygenaceae</taxon>
        <taxon>Coccidioides</taxon>
    </lineage>
</organism>
<evidence type="ECO:0000313" key="2">
    <source>
        <dbReference type="EMBL" id="EFW13717.1"/>
    </source>
</evidence>
<feature type="compositionally biased region" description="Polar residues" evidence="1">
    <location>
        <begin position="37"/>
        <end position="48"/>
    </location>
</feature>
<dbReference type="VEuPathDB" id="FungiDB:CPSG_09756"/>
<dbReference type="EMBL" id="GL636512">
    <property type="protein sequence ID" value="EFW13717.1"/>
    <property type="molecule type" value="Genomic_DNA"/>
</dbReference>
<feature type="region of interest" description="Disordered" evidence="1">
    <location>
        <begin position="17"/>
        <end position="65"/>
    </location>
</feature>
<protein>
    <submittedName>
        <fullName evidence="2">Predicted protein</fullName>
    </submittedName>
</protein>
<evidence type="ECO:0000313" key="3">
    <source>
        <dbReference type="Proteomes" id="UP000002497"/>
    </source>
</evidence>
<keyword evidence="3" id="KW-1185">Reference proteome</keyword>
<evidence type="ECO:0000256" key="1">
    <source>
        <dbReference type="SAM" id="MobiDB-lite"/>
    </source>
</evidence>
<name>E9DIW3_COCPS</name>
<sequence>MTRSSCMRDETYGAAVGALPVQPVPSQDKDCRRGPFTSGQFETDSQHGSGIIVPPSLPDTMRPDPRYFPVKSSGPSEVSGASVRSGLSAGVLYIGKMT</sequence>
<dbReference type="Proteomes" id="UP000002497">
    <property type="component" value="Unassembled WGS sequence"/>
</dbReference>
<reference evidence="3" key="2">
    <citation type="submission" date="2010-03" db="EMBL/GenBank/DDBJ databases">
        <title>The genome sequence of Coccidioides posadasii strain Silveira.</title>
        <authorList>
            <consortium name="The Broad Institute Genome Sequencing Center for Infectious Disease"/>
            <person name="Neafsey D."/>
            <person name="Orbach M."/>
            <person name="Henn M.R."/>
            <person name="Cole G.T."/>
            <person name="Galgiani J."/>
            <person name="Gardner M.J."/>
            <person name="Kirkland T.N."/>
            <person name="Taylor J.W."/>
            <person name="Young S.K."/>
            <person name="Zeng Q."/>
            <person name="Koehrsen M."/>
            <person name="Alvarado L."/>
            <person name="Berlin A."/>
            <person name="Borenstein D."/>
            <person name="Chapman S.B."/>
            <person name="Chen Z."/>
            <person name="Engels R."/>
            <person name="Freedman E."/>
            <person name="Gellesch M."/>
            <person name="Goldberg J."/>
            <person name="Griggs A."/>
            <person name="Gujja S."/>
            <person name="Heilman E."/>
            <person name="Heiman D."/>
            <person name="Howarth C."/>
            <person name="Jen D."/>
            <person name="Larson L."/>
            <person name="Mehta T."/>
            <person name="Neiman D."/>
            <person name="Park D."/>
            <person name="Pearson M."/>
            <person name="Richards J."/>
            <person name="Roberts A."/>
            <person name="Saif S."/>
            <person name="Shea T."/>
            <person name="Shenoy N."/>
            <person name="Sisk P."/>
            <person name="Stolte C."/>
            <person name="Sykes S."/>
            <person name="Walk T."/>
            <person name="White J."/>
            <person name="Yandava C."/>
            <person name="Haas B."/>
            <person name="Nusbaum C."/>
            <person name="Birren B."/>
        </authorList>
    </citation>
    <scope>NUCLEOTIDE SEQUENCE [LARGE SCALE GENOMIC DNA]</scope>
    <source>
        <strain evidence="3">RMSCC 757 / Silveira</strain>
    </source>
</reference>
<reference evidence="3" key="1">
    <citation type="journal article" date="2010" name="Genome Res.">
        <title>Population genomic sequencing of Coccidioides fungi reveals recent hybridization and transposon control.</title>
        <authorList>
            <person name="Neafsey D.E."/>
            <person name="Barker B.M."/>
            <person name="Sharpton T.J."/>
            <person name="Stajich J.E."/>
            <person name="Park D.J."/>
            <person name="Whiston E."/>
            <person name="Hung C.-Y."/>
            <person name="McMahan C."/>
            <person name="White J."/>
            <person name="Sykes S."/>
            <person name="Heiman D."/>
            <person name="Young S."/>
            <person name="Zeng Q."/>
            <person name="Abouelleil A."/>
            <person name="Aftuck L."/>
            <person name="Bessette D."/>
            <person name="Brown A."/>
            <person name="FitzGerald M."/>
            <person name="Lui A."/>
            <person name="Macdonald J.P."/>
            <person name="Priest M."/>
            <person name="Orbach M.J."/>
            <person name="Galgiani J.N."/>
            <person name="Kirkland T.N."/>
            <person name="Cole G.T."/>
            <person name="Birren B.W."/>
            <person name="Henn M.R."/>
            <person name="Taylor J.W."/>
            <person name="Rounsley S.D."/>
        </authorList>
    </citation>
    <scope>NUCLEOTIDE SEQUENCE [LARGE SCALE GENOMIC DNA]</scope>
    <source>
        <strain evidence="3">RMSCC 757 / Silveira</strain>
    </source>
</reference>